<dbReference type="GO" id="GO:0015934">
    <property type="term" value="C:large ribosomal subunit"/>
    <property type="evidence" value="ECO:0000318"/>
    <property type="project" value="GO_Central"/>
</dbReference>
<evidence type="ECO:0000313" key="4">
    <source>
        <dbReference type="EMBL" id="EFP86977.2"/>
    </source>
</evidence>
<keyword evidence="3" id="KW-0687">Ribonucleoprotein</keyword>
<dbReference type="InterPro" id="IPR038584">
    <property type="entry name" value="Ribosomal_bL33_sf"/>
</dbReference>
<dbReference type="InterPro" id="IPR011332">
    <property type="entry name" value="Ribosomal_zn-bd"/>
</dbReference>
<dbReference type="KEGG" id="pgr:PGTG_12718"/>
<dbReference type="NCBIfam" id="TIGR01023">
    <property type="entry name" value="rpmG_bact"/>
    <property type="match status" value="1"/>
</dbReference>
<dbReference type="GeneID" id="10541891"/>
<protein>
    <submittedName>
        <fullName evidence="4">Uncharacterized protein</fullName>
    </submittedName>
</protein>
<comment type="similarity">
    <text evidence="1">Belongs to the bacterial ribosomal protein bL33 family.</text>
</comment>
<evidence type="ECO:0000256" key="3">
    <source>
        <dbReference type="ARBA" id="ARBA00023274"/>
    </source>
</evidence>
<reference evidence="5" key="2">
    <citation type="journal article" date="2011" name="Proc. Natl. Acad. Sci. U.S.A.">
        <title>Obligate biotrophy features unraveled by the genomic analysis of rust fungi.</title>
        <authorList>
            <person name="Duplessis S."/>
            <person name="Cuomo C.A."/>
            <person name="Lin Y.-C."/>
            <person name="Aerts A."/>
            <person name="Tisserant E."/>
            <person name="Veneault-Fourrey C."/>
            <person name="Joly D.L."/>
            <person name="Hacquard S."/>
            <person name="Amselem J."/>
            <person name="Cantarel B.L."/>
            <person name="Chiu R."/>
            <person name="Coutinho P.M."/>
            <person name="Feau N."/>
            <person name="Field M."/>
            <person name="Frey P."/>
            <person name="Gelhaye E."/>
            <person name="Goldberg J."/>
            <person name="Grabherr M.G."/>
            <person name="Kodira C.D."/>
            <person name="Kohler A."/>
            <person name="Kuees U."/>
            <person name="Lindquist E.A."/>
            <person name="Lucas S.M."/>
            <person name="Mago R."/>
            <person name="Mauceli E."/>
            <person name="Morin E."/>
            <person name="Murat C."/>
            <person name="Pangilinan J.L."/>
            <person name="Park R."/>
            <person name="Pearson M."/>
            <person name="Quesneville H."/>
            <person name="Rouhier N."/>
            <person name="Sakthikumar S."/>
            <person name="Salamov A.A."/>
            <person name="Schmutz J."/>
            <person name="Selles B."/>
            <person name="Shapiro H."/>
            <person name="Tanguay P."/>
            <person name="Tuskan G.A."/>
            <person name="Henrissat B."/>
            <person name="Van de Peer Y."/>
            <person name="Rouze P."/>
            <person name="Ellis J.G."/>
            <person name="Dodds P.N."/>
            <person name="Schein J.E."/>
            <person name="Zhong S."/>
            <person name="Hamelin R.C."/>
            <person name="Grigoriev I.V."/>
            <person name="Szabo L.J."/>
            <person name="Martin F."/>
        </authorList>
    </citation>
    <scope>NUCLEOTIDE SEQUENCE [LARGE SCALE GENOMIC DNA]</scope>
    <source>
        <strain evidence="5">CRL 75-36-700-3 / race SCCL</strain>
    </source>
</reference>
<dbReference type="HOGENOM" id="CLU_1355239_0_0_1"/>
<dbReference type="Proteomes" id="UP000008783">
    <property type="component" value="Unassembled WGS sequence"/>
</dbReference>
<evidence type="ECO:0000256" key="1">
    <source>
        <dbReference type="ARBA" id="ARBA00007596"/>
    </source>
</evidence>
<accession>E3KRQ2</accession>
<sequence>MPPKTRTVLVKLVSTAGTGFFYTTTKVRTAERKIARMKYDPRVKDCQVLGTTNSEGVNLGFFDSRAILPAILFAQIIFSLSLNDWVLAAYDNRFYPEICPINHSYLPKDRHQEPEPTDRYMPLTSRRNKFTCNSERAGVDDQLFFASILQENKRRNPLDKLSNSTAQPNDEFLLKYQTAGSIHSFEETIAIPQSQTKDLKPM</sequence>
<dbReference type="GO" id="GO:0003735">
    <property type="term" value="F:structural constituent of ribosome"/>
    <property type="evidence" value="ECO:0000318"/>
    <property type="project" value="GO_Central"/>
</dbReference>
<reference key="1">
    <citation type="submission" date="2007-01" db="EMBL/GenBank/DDBJ databases">
        <title>The Genome Sequence of Puccinia graminis f. sp. tritici Strain CRL 75-36-700-3.</title>
        <authorList>
            <consortium name="The Broad Institute Genome Sequencing Platform"/>
            <person name="Birren B."/>
            <person name="Lander E."/>
            <person name="Galagan J."/>
            <person name="Nusbaum C."/>
            <person name="Devon K."/>
            <person name="Cuomo C."/>
            <person name="Jaffe D."/>
            <person name="Butler J."/>
            <person name="Alvarez P."/>
            <person name="Gnerre S."/>
            <person name="Grabherr M."/>
            <person name="Mauceli E."/>
            <person name="Brockman W."/>
            <person name="Young S."/>
            <person name="LaButti K."/>
            <person name="Sykes S."/>
            <person name="DeCaprio D."/>
            <person name="Crawford M."/>
            <person name="Koehrsen M."/>
            <person name="Engels R."/>
            <person name="Montgomery P."/>
            <person name="Pearson M."/>
            <person name="Howarth C."/>
            <person name="Larson L."/>
            <person name="White J."/>
            <person name="Zeng Q."/>
            <person name="Kodira C."/>
            <person name="Yandava C."/>
            <person name="Alvarado L."/>
            <person name="O'Leary S."/>
            <person name="Szabo L."/>
            <person name="Dean R."/>
            <person name="Schein J."/>
        </authorList>
    </citation>
    <scope>NUCLEOTIDE SEQUENCE</scope>
    <source>
        <strain>CRL 75-36-700-3</strain>
    </source>
</reference>
<dbReference type="RefSeq" id="XP_003331396.2">
    <property type="nucleotide sequence ID" value="XM_003331348.2"/>
</dbReference>
<gene>
    <name evidence="4" type="ORF">PGTG_12718</name>
</gene>
<dbReference type="GO" id="GO:0006412">
    <property type="term" value="P:translation"/>
    <property type="evidence" value="ECO:0007669"/>
    <property type="project" value="InterPro"/>
</dbReference>
<dbReference type="AlphaFoldDB" id="E3KRQ2"/>
<organism evidence="4 5">
    <name type="scientific">Puccinia graminis f. sp. tritici (strain CRL 75-36-700-3 / race SCCL)</name>
    <name type="common">Black stem rust fungus</name>
    <dbReference type="NCBI Taxonomy" id="418459"/>
    <lineage>
        <taxon>Eukaryota</taxon>
        <taxon>Fungi</taxon>
        <taxon>Dikarya</taxon>
        <taxon>Basidiomycota</taxon>
        <taxon>Pucciniomycotina</taxon>
        <taxon>Pucciniomycetes</taxon>
        <taxon>Pucciniales</taxon>
        <taxon>Pucciniaceae</taxon>
        <taxon>Puccinia</taxon>
    </lineage>
</organism>
<keyword evidence="2" id="KW-0689">Ribosomal protein</keyword>
<dbReference type="VEuPathDB" id="FungiDB:PGTG_12718"/>
<dbReference type="STRING" id="418459.E3KRQ2"/>
<dbReference type="EMBL" id="DS178303">
    <property type="protein sequence ID" value="EFP86977.2"/>
    <property type="molecule type" value="Genomic_DNA"/>
</dbReference>
<dbReference type="PANTHER" id="PTHR15238">
    <property type="entry name" value="54S RIBOSOMAL PROTEIN L39, MITOCHONDRIAL"/>
    <property type="match status" value="1"/>
</dbReference>
<dbReference type="InterPro" id="IPR001705">
    <property type="entry name" value="Ribosomal_bL33"/>
</dbReference>
<dbReference type="OrthoDB" id="275534at2759"/>
<dbReference type="GO" id="GO:0005737">
    <property type="term" value="C:cytoplasm"/>
    <property type="evidence" value="ECO:0007669"/>
    <property type="project" value="UniProtKB-ARBA"/>
</dbReference>
<name>E3KRQ2_PUCGT</name>
<evidence type="ECO:0000313" key="5">
    <source>
        <dbReference type="Proteomes" id="UP000008783"/>
    </source>
</evidence>
<dbReference type="SUPFAM" id="SSF57829">
    <property type="entry name" value="Zn-binding ribosomal proteins"/>
    <property type="match status" value="1"/>
</dbReference>
<evidence type="ECO:0000256" key="2">
    <source>
        <dbReference type="ARBA" id="ARBA00022980"/>
    </source>
</evidence>
<keyword evidence="5" id="KW-1185">Reference proteome</keyword>
<dbReference type="InParanoid" id="E3KRQ2"/>
<dbReference type="Gene3D" id="2.20.28.120">
    <property type="entry name" value="Ribosomal protein L33"/>
    <property type="match status" value="1"/>
</dbReference>
<proteinExistence type="inferred from homology"/>
<dbReference type="PANTHER" id="PTHR15238:SF1">
    <property type="entry name" value="LARGE RIBOSOMAL SUBUNIT PROTEIN BL33M"/>
    <property type="match status" value="1"/>
</dbReference>